<evidence type="ECO:0000256" key="6">
    <source>
        <dbReference type="NCBIfam" id="TIGR03242"/>
    </source>
</evidence>
<proteinExistence type="inferred from homology"/>
<reference evidence="9" key="1">
    <citation type="submission" date="2022-10" db="EMBL/GenBank/DDBJ databases">
        <title>Chitiniphilus purpureus sp. nov., a novel chitin-degrading bacterium isolated from crawfish pond sediment.</title>
        <authorList>
            <person name="Li K."/>
        </authorList>
    </citation>
    <scope>NUCLEOTIDE SEQUENCE</scope>
    <source>
        <strain evidence="9">CD1</strain>
    </source>
</reference>
<dbReference type="SUPFAM" id="SSF53187">
    <property type="entry name" value="Zn-dependent exopeptidases"/>
    <property type="match status" value="1"/>
</dbReference>
<evidence type="ECO:0000256" key="2">
    <source>
        <dbReference type="ARBA" id="ARBA00022723"/>
    </source>
</evidence>
<evidence type="ECO:0000259" key="8">
    <source>
        <dbReference type="Pfam" id="PF24827"/>
    </source>
</evidence>
<dbReference type="EC" id="3.5.1.96" evidence="5 6"/>
<sequence length="333" mass="37032">MNRISFLEQTLAGRTSIALPYCLPNGVHVQVMDEGVIRFEPRQSGPGTLDLVISCGVHGNETAPVELVDDLVDQLLAGRIKVRSRVLFIFGNVPALREGRRFVEDDMNRQFCRIPEASDGLEARRATMLEMQLMRFFARAVQEGRRRLHYDLHTAIHGSLIEKFAIYPLPPEGRTFDAAAIAPLAQAQIQAVLLQSARAPTFSYFSSQHCGATAFTIELGRAHPFGGNQDIDLQAVEAYLRALIEGETPRPQPDPAHLQVFRVAREIIKHSEAFRLAVDGETDNFTPLPQGMLLAEDGDRRWVVEEEHARIVFPNPDVMPGQRAGLIVVPTAL</sequence>
<comment type="pathway">
    <text evidence="5">Amino-acid degradation; L-arginine degradation via AST pathway; L-glutamate and succinate from L-arginine: step 5/5.</text>
</comment>
<evidence type="ECO:0000256" key="4">
    <source>
        <dbReference type="ARBA" id="ARBA00022833"/>
    </source>
</evidence>
<dbReference type="Pfam" id="PF24827">
    <property type="entry name" value="AstE_AspA_cat"/>
    <property type="match status" value="1"/>
</dbReference>
<comment type="cofactor">
    <cofactor evidence="5">
        <name>Zn(2+)</name>
        <dbReference type="ChEBI" id="CHEBI:29105"/>
    </cofactor>
    <text evidence="5">Binds 1 zinc ion per subunit.</text>
</comment>
<dbReference type="InterPro" id="IPR050178">
    <property type="entry name" value="AspA/AstE_fam"/>
</dbReference>
<feature type="active site" evidence="5">
    <location>
        <position position="218"/>
    </location>
</feature>
<accession>A0ABY6DI43</accession>
<keyword evidence="1 5" id="KW-0056">Arginine metabolism</keyword>
<dbReference type="NCBIfam" id="TIGR03242">
    <property type="entry name" value="arg_catab_astE"/>
    <property type="match status" value="1"/>
</dbReference>
<dbReference type="NCBIfam" id="NF003706">
    <property type="entry name" value="PRK05324.1"/>
    <property type="match status" value="1"/>
</dbReference>
<evidence type="ECO:0000256" key="3">
    <source>
        <dbReference type="ARBA" id="ARBA00022801"/>
    </source>
</evidence>
<feature type="binding site" evidence="5">
    <location>
        <position position="58"/>
    </location>
    <ligand>
        <name>Zn(2+)</name>
        <dbReference type="ChEBI" id="CHEBI:29105"/>
    </ligand>
</feature>
<dbReference type="InterPro" id="IPR007036">
    <property type="entry name" value="Aste_AspA_hybrid_dom"/>
</dbReference>
<dbReference type="RefSeq" id="WP_263123315.1">
    <property type="nucleotide sequence ID" value="NZ_CP106753.1"/>
</dbReference>
<dbReference type="InterPro" id="IPR016681">
    <property type="entry name" value="SuccinylGlu_desuccinylase"/>
</dbReference>
<dbReference type="GO" id="GO:0009017">
    <property type="term" value="F:succinylglutamate desuccinylase activity"/>
    <property type="evidence" value="ECO:0007669"/>
    <property type="project" value="UniProtKB-EC"/>
</dbReference>
<evidence type="ECO:0000313" key="10">
    <source>
        <dbReference type="Proteomes" id="UP001061302"/>
    </source>
</evidence>
<keyword evidence="10" id="KW-1185">Reference proteome</keyword>
<comment type="similarity">
    <text evidence="5">Belongs to the AspA/AstE family. Succinylglutamate desuccinylase subfamily.</text>
</comment>
<protein>
    <recommendedName>
        <fullName evidence="5 6">Succinylglutamate desuccinylase</fullName>
        <ecNumber evidence="5 6">3.5.1.96</ecNumber>
    </recommendedName>
</protein>
<dbReference type="InterPro" id="IPR055438">
    <property type="entry name" value="AstE_AspA_cat"/>
</dbReference>
<evidence type="ECO:0000259" key="7">
    <source>
        <dbReference type="Pfam" id="PF04952"/>
    </source>
</evidence>
<evidence type="ECO:0000256" key="1">
    <source>
        <dbReference type="ARBA" id="ARBA00022503"/>
    </source>
</evidence>
<dbReference type="PANTHER" id="PTHR15162:SF7">
    <property type="entry name" value="SUCCINYLGLUTAMATE DESUCCINYLASE"/>
    <property type="match status" value="1"/>
</dbReference>
<evidence type="ECO:0000313" key="9">
    <source>
        <dbReference type="EMBL" id="UXY14017.1"/>
    </source>
</evidence>
<keyword evidence="2 5" id="KW-0479">Metal-binding</keyword>
<keyword evidence="3 5" id="KW-0378">Hydrolase</keyword>
<feature type="domain" description="Succinylglutamate desuccinylase/Aspartoacylase catalytic" evidence="8">
    <location>
        <begin position="50"/>
        <end position="241"/>
    </location>
</feature>
<gene>
    <name evidence="5 9" type="primary">astE</name>
    <name evidence="9" type="ORF">N8I74_11855</name>
</gene>
<evidence type="ECO:0000256" key="5">
    <source>
        <dbReference type="HAMAP-Rule" id="MF_00767"/>
    </source>
</evidence>
<organism evidence="9 10">
    <name type="scientific">Chitiniphilus purpureus</name>
    <dbReference type="NCBI Taxonomy" id="2981137"/>
    <lineage>
        <taxon>Bacteria</taxon>
        <taxon>Pseudomonadati</taxon>
        <taxon>Pseudomonadota</taxon>
        <taxon>Betaproteobacteria</taxon>
        <taxon>Neisseriales</taxon>
        <taxon>Chitinibacteraceae</taxon>
        <taxon>Chitiniphilus</taxon>
    </lineage>
</organism>
<dbReference type="Proteomes" id="UP001061302">
    <property type="component" value="Chromosome"/>
</dbReference>
<dbReference type="Pfam" id="PF04952">
    <property type="entry name" value="AstE_AspA_hybrid"/>
    <property type="match status" value="1"/>
</dbReference>
<feature type="binding site" evidence="5">
    <location>
        <position position="61"/>
    </location>
    <ligand>
        <name>Zn(2+)</name>
        <dbReference type="ChEBI" id="CHEBI:29105"/>
    </ligand>
</feature>
<comment type="function">
    <text evidence="5">Transforms N(2)-succinylglutamate into succinate and glutamate.</text>
</comment>
<name>A0ABY6DI43_9NEIS</name>
<dbReference type="EMBL" id="CP106753">
    <property type="protein sequence ID" value="UXY14017.1"/>
    <property type="molecule type" value="Genomic_DNA"/>
</dbReference>
<feature type="binding site" evidence="5">
    <location>
        <position position="153"/>
    </location>
    <ligand>
        <name>Zn(2+)</name>
        <dbReference type="ChEBI" id="CHEBI:29105"/>
    </ligand>
</feature>
<dbReference type="HAMAP" id="MF_00767">
    <property type="entry name" value="Arg_catab_AstE"/>
    <property type="match status" value="1"/>
</dbReference>
<dbReference type="PANTHER" id="PTHR15162">
    <property type="entry name" value="ASPARTOACYLASE"/>
    <property type="match status" value="1"/>
</dbReference>
<comment type="catalytic activity">
    <reaction evidence="5">
        <text>N-succinyl-L-glutamate + H2O = L-glutamate + succinate</text>
        <dbReference type="Rhea" id="RHEA:15169"/>
        <dbReference type="ChEBI" id="CHEBI:15377"/>
        <dbReference type="ChEBI" id="CHEBI:29985"/>
        <dbReference type="ChEBI" id="CHEBI:30031"/>
        <dbReference type="ChEBI" id="CHEBI:58763"/>
        <dbReference type="EC" id="3.5.1.96"/>
    </reaction>
</comment>
<feature type="domain" description="AstE/AspA barrel-sandwich hybrid" evidence="7">
    <location>
        <begin position="257"/>
        <end position="330"/>
    </location>
</feature>
<dbReference type="Gene3D" id="3.40.630.10">
    <property type="entry name" value="Zn peptidases"/>
    <property type="match status" value="1"/>
</dbReference>
<keyword evidence="4 5" id="KW-0862">Zinc</keyword>